<evidence type="ECO:0000259" key="8">
    <source>
        <dbReference type="PROSITE" id="PS50928"/>
    </source>
</evidence>
<evidence type="ECO:0000256" key="2">
    <source>
        <dbReference type="ARBA" id="ARBA00022448"/>
    </source>
</evidence>
<feature type="transmembrane region" description="Helical" evidence="7">
    <location>
        <begin position="247"/>
        <end position="269"/>
    </location>
</feature>
<dbReference type="CDD" id="cd06261">
    <property type="entry name" value="TM_PBP2"/>
    <property type="match status" value="1"/>
</dbReference>
<evidence type="ECO:0000256" key="3">
    <source>
        <dbReference type="ARBA" id="ARBA00022475"/>
    </source>
</evidence>
<evidence type="ECO:0000256" key="1">
    <source>
        <dbReference type="ARBA" id="ARBA00004651"/>
    </source>
</evidence>
<dbReference type="Gene3D" id="1.10.3720.10">
    <property type="entry name" value="MetI-like"/>
    <property type="match status" value="1"/>
</dbReference>
<comment type="subcellular location">
    <subcellularLocation>
        <location evidence="1 7">Cell membrane</location>
        <topology evidence="1 7">Multi-pass membrane protein</topology>
    </subcellularLocation>
</comment>
<keyword evidence="6 7" id="KW-0472">Membrane</keyword>
<keyword evidence="5 7" id="KW-1133">Transmembrane helix</keyword>
<feature type="domain" description="ABC transmembrane type-1" evidence="8">
    <location>
        <begin position="97"/>
        <end position="313"/>
    </location>
</feature>
<proteinExistence type="inferred from homology"/>
<feature type="transmembrane region" description="Helical" evidence="7">
    <location>
        <begin position="191"/>
        <end position="209"/>
    </location>
</feature>
<organism evidence="9 10">
    <name type="scientific">Thermomonospora umbrina</name>
    <dbReference type="NCBI Taxonomy" id="111806"/>
    <lineage>
        <taxon>Bacteria</taxon>
        <taxon>Bacillati</taxon>
        <taxon>Actinomycetota</taxon>
        <taxon>Actinomycetes</taxon>
        <taxon>Streptosporangiales</taxon>
        <taxon>Thermomonosporaceae</taxon>
        <taxon>Thermomonospora</taxon>
    </lineage>
</organism>
<dbReference type="GO" id="GO:0055085">
    <property type="term" value="P:transmembrane transport"/>
    <property type="evidence" value="ECO:0007669"/>
    <property type="project" value="InterPro"/>
</dbReference>
<feature type="transmembrane region" description="Helical" evidence="7">
    <location>
        <begin position="136"/>
        <end position="157"/>
    </location>
</feature>
<keyword evidence="2 7" id="KW-0813">Transport</keyword>
<keyword evidence="4 7" id="KW-0812">Transmembrane</keyword>
<name>A0A3D9SXN4_9ACTN</name>
<reference evidence="9 10" key="1">
    <citation type="submission" date="2018-08" db="EMBL/GenBank/DDBJ databases">
        <title>Sequencing the genomes of 1000 actinobacteria strains.</title>
        <authorList>
            <person name="Klenk H.-P."/>
        </authorList>
    </citation>
    <scope>NUCLEOTIDE SEQUENCE [LARGE SCALE GENOMIC DNA]</scope>
    <source>
        <strain evidence="9 10">DSM 43927</strain>
    </source>
</reference>
<dbReference type="InterPro" id="IPR000515">
    <property type="entry name" value="MetI-like"/>
</dbReference>
<keyword evidence="3" id="KW-1003">Cell membrane</keyword>
<protein>
    <submittedName>
        <fullName evidence="9">Peptide/nickel transport system permease protein</fullName>
    </submittedName>
</protein>
<evidence type="ECO:0000256" key="5">
    <source>
        <dbReference type="ARBA" id="ARBA00022989"/>
    </source>
</evidence>
<dbReference type="EMBL" id="QTTT01000001">
    <property type="protein sequence ID" value="REE99270.1"/>
    <property type="molecule type" value="Genomic_DNA"/>
</dbReference>
<feature type="transmembrane region" description="Helical" evidence="7">
    <location>
        <begin position="103"/>
        <end position="124"/>
    </location>
</feature>
<dbReference type="Pfam" id="PF00528">
    <property type="entry name" value="BPD_transp_1"/>
    <property type="match status" value="1"/>
</dbReference>
<evidence type="ECO:0000313" key="9">
    <source>
        <dbReference type="EMBL" id="REE99270.1"/>
    </source>
</evidence>
<comment type="caution">
    <text evidence="9">The sequence shown here is derived from an EMBL/GenBank/DDBJ whole genome shotgun (WGS) entry which is preliminary data.</text>
</comment>
<feature type="transmembrane region" description="Helical" evidence="7">
    <location>
        <begin position="12"/>
        <end position="31"/>
    </location>
</feature>
<evidence type="ECO:0000256" key="7">
    <source>
        <dbReference type="RuleBase" id="RU363032"/>
    </source>
</evidence>
<dbReference type="RefSeq" id="WP_116024597.1">
    <property type="nucleotide sequence ID" value="NZ_QTTT01000001.1"/>
</dbReference>
<gene>
    <name evidence="9" type="ORF">DFJ69_4778</name>
</gene>
<dbReference type="InterPro" id="IPR035906">
    <property type="entry name" value="MetI-like_sf"/>
</dbReference>
<dbReference type="PANTHER" id="PTHR43163:SF6">
    <property type="entry name" value="DIPEPTIDE TRANSPORT SYSTEM PERMEASE PROTEIN DPPB-RELATED"/>
    <property type="match status" value="1"/>
</dbReference>
<dbReference type="SUPFAM" id="SSF161098">
    <property type="entry name" value="MetI-like"/>
    <property type="match status" value="1"/>
</dbReference>
<comment type="similarity">
    <text evidence="7">Belongs to the binding-protein-dependent transport system permease family.</text>
</comment>
<dbReference type="PROSITE" id="PS50928">
    <property type="entry name" value="ABC_TM1"/>
    <property type="match status" value="1"/>
</dbReference>
<accession>A0A3D9SXN4</accession>
<sequence>MARFLVRRLLNYVVLVVLAASLAYLLAAATLRPRANFEERSPRPPASVVDAQLTAFNLNDRTPLARRYLTWASGLVRGDLGRTWDGDPVTPELWRRALVSVRLLVLGTVLGGVLGVLVGAFAAVRQYRTSDRLITVGSFAVLSTPVFVLAVLLQIGAERVNEITGVQIFEWVGEYTPGETGGMMGQTGGRLQHLVLPTLTIVLAQVAVFSRYQRHLMLDVIGADFVRTAMARGLTRRRALFTHGLRIALIPVTTYFAYTFGLVLLGAMFTEKIFGWHGMGEWLIDSINRGDVNAVAAVNLFAAVLVLLAGLASDTAHGLLDPRVRAGR</sequence>
<dbReference type="Proteomes" id="UP000256661">
    <property type="component" value="Unassembled WGS sequence"/>
</dbReference>
<evidence type="ECO:0000313" key="10">
    <source>
        <dbReference type="Proteomes" id="UP000256661"/>
    </source>
</evidence>
<evidence type="ECO:0000256" key="4">
    <source>
        <dbReference type="ARBA" id="ARBA00022692"/>
    </source>
</evidence>
<dbReference type="OrthoDB" id="9778910at2"/>
<evidence type="ECO:0000256" key="6">
    <source>
        <dbReference type="ARBA" id="ARBA00023136"/>
    </source>
</evidence>
<dbReference type="GO" id="GO:0005886">
    <property type="term" value="C:plasma membrane"/>
    <property type="evidence" value="ECO:0007669"/>
    <property type="project" value="UniProtKB-SubCell"/>
</dbReference>
<dbReference type="AlphaFoldDB" id="A0A3D9SXN4"/>
<feature type="transmembrane region" description="Helical" evidence="7">
    <location>
        <begin position="292"/>
        <end position="313"/>
    </location>
</feature>
<keyword evidence="10" id="KW-1185">Reference proteome</keyword>
<dbReference type="PANTHER" id="PTHR43163">
    <property type="entry name" value="DIPEPTIDE TRANSPORT SYSTEM PERMEASE PROTEIN DPPB-RELATED"/>
    <property type="match status" value="1"/>
</dbReference>